<organism evidence="6 7">
    <name type="scientific">Penicillium roqueforti (strain FM164)</name>
    <dbReference type="NCBI Taxonomy" id="1365484"/>
    <lineage>
        <taxon>Eukaryota</taxon>
        <taxon>Fungi</taxon>
        <taxon>Dikarya</taxon>
        <taxon>Ascomycota</taxon>
        <taxon>Pezizomycotina</taxon>
        <taxon>Eurotiomycetes</taxon>
        <taxon>Eurotiomycetidae</taxon>
        <taxon>Eurotiales</taxon>
        <taxon>Aspergillaceae</taxon>
        <taxon>Penicillium</taxon>
    </lineage>
</organism>
<dbReference type="STRING" id="1365484.W6Q923"/>
<dbReference type="GO" id="GO:0005524">
    <property type="term" value="F:ATP binding"/>
    <property type="evidence" value="ECO:0007669"/>
    <property type="project" value="UniProtKB-KW"/>
</dbReference>
<dbReference type="PRINTS" id="PR00819">
    <property type="entry name" value="CBXCFQXSUPER"/>
</dbReference>
<dbReference type="EMBL" id="HG792015">
    <property type="protein sequence ID" value="CDM26237.1"/>
    <property type="molecule type" value="Genomic_DNA"/>
</dbReference>
<dbReference type="InterPro" id="IPR050773">
    <property type="entry name" value="CbxX/CfxQ_RuBisCO_ESX"/>
</dbReference>
<dbReference type="OMA" id="WCQLEND"/>
<dbReference type="CDD" id="cd00009">
    <property type="entry name" value="AAA"/>
    <property type="match status" value="1"/>
</dbReference>
<evidence type="ECO:0000256" key="4">
    <source>
        <dbReference type="SAM" id="MobiDB-lite"/>
    </source>
</evidence>
<dbReference type="InterPro" id="IPR000641">
    <property type="entry name" value="CbxX/CfxQ"/>
</dbReference>
<name>W6Q923_PENRF</name>
<evidence type="ECO:0000313" key="6">
    <source>
        <dbReference type="EMBL" id="CDM26237.1"/>
    </source>
</evidence>
<gene>
    <name evidence="6" type="ORF">PROQFM164_S01g000046</name>
</gene>
<comment type="similarity">
    <text evidence="1">Belongs to the CbxX/CfxQ family.</text>
</comment>
<dbReference type="Gene3D" id="3.40.50.300">
    <property type="entry name" value="P-loop containing nucleotide triphosphate hydrolases"/>
    <property type="match status" value="1"/>
</dbReference>
<dbReference type="SUPFAM" id="SSF52540">
    <property type="entry name" value="P-loop containing nucleoside triphosphate hydrolases"/>
    <property type="match status" value="1"/>
</dbReference>
<keyword evidence="2" id="KW-0547">Nucleotide-binding</keyword>
<dbReference type="PANTHER" id="PTHR43392">
    <property type="entry name" value="AAA-TYPE ATPASE FAMILY PROTEIN / ANKYRIN REPEAT FAMILY PROTEIN"/>
    <property type="match status" value="1"/>
</dbReference>
<evidence type="ECO:0000313" key="7">
    <source>
        <dbReference type="Proteomes" id="UP000030686"/>
    </source>
</evidence>
<feature type="region of interest" description="Disordered" evidence="4">
    <location>
        <begin position="373"/>
        <end position="398"/>
    </location>
</feature>
<protein>
    <submittedName>
        <fullName evidence="6">CbxX/CfqX</fullName>
    </submittedName>
</protein>
<accession>W6Q923</accession>
<dbReference type="Pfam" id="PF00004">
    <property type="entry name" value="AAA"/>
    <property type="match status" value="1"/>
</dbReference>
<evidence type="ECO:0000259" key="5">
    <source>
        <dbReference type="Pfam" id="PF00004"/>
    </source>
</evidence>
<dbReference type="InterPro" id="IPR027417">
    <property type="entry name" value="P-loop_NTPase"/>
</dbReference>
<dbReference type="PANTHER" id="PTHR43392:SF2">
    <property type="entry name" value="AAA-TYPE ATPASE FAMILY PROTEIN _ ANKYRIN REPEAT FAMILY PROTEIN"/>
    <property type="match status" value="1"/>
</dbReference>
<proteinExistence type="inferred from homology"/>
<evidence type="ECO:0000256" key="1">
    <source>
        <dbReference type="ARBA" id="ARBA00010378"/>
    </source>
</evidence>
<reference evidence="6" key="1">
    <citation type="journal article" date="2014" name="Nat. Commun.">
        <title>Multiple recent horizontal transfers of a large genomic region in cheese making fungi.</title>
        <authorList>
            <person name="Cheeseman K."/>
            <person name="Ropars J."/>
            <person name="Renault P."/>
            <person name="Dupont J."/>
            <person name="Gouzy J."/>
            <person name="Branca A."/>
            <person name="Abraham A.L."/>
            <person name="Ceppi M."/>
            <person name="Conseiller E."/>
            <person name="Debuchy R."/>
            <person name="Malagnac F."/>
            <person name="Goarin A."/>
            <person name="Silar P."/>
            <person name="Lacoste S."/>
            <person name="Sallet E."/>
            <person name="Bensimon A."/>
            <person name="Giraud T."/>
            <person name="Brygoo Y."/>
        </authorList>
    </citation>
    <scope>NUCLEOTIDE SEQUENCE [LARGE SCALE GENOMIC DNA]</scope>
    <source>
        <strain evidence="6">FM164</strain>
    </source>
</reference>
<dbReference type="Proteomes" id="UP000030686">
    <property type="component" value="Unassembled WGS sequence"/>
</dbReference>
<dbReference type="AlphaFoldDB" id="W6Q923"/>
<keyword evidence="3" id="KW-0067">ATP-binding</keyword>
<keyword evidence="7" id="KW-1185">Reference proteome</keyword>
<dbReference type="OrthoDB" id="2423195at2759"/>
<dbReference type="GO" id="GO:0016887">
    <property type="term" value="F:ATP hydrolysis activity"/>
    <property type="evidence" value="ECO:0007669"/>
    <property type="project" value="InterPro"/>
</dbReference>
<dbReference type="InterPro" id="IPR003959">
    <property type="entry name" value="ATPase_AAA_core"/>
</dbReference>
<sequence>MVQSLRRLGLDPRTQLPFNFIFRGPLGTRKTSTARKIGQVYYDIGLLASSEVVETSATDLVGQYVGQTGPKTQQVLERGLSKVLFIDEVYRLAKGHFAKEAIDKIINSITKPRFTQRLIIALASYNADINRLISINPGLTSRFPESLQFDPLSSADYVKLVCELLLKEKGKILVKSQAQFDLVCLKSPNINFMKEMLQRFDRLSKTASWANTRDIGTLTKTIFGKLLQSFHGKKLVLSEDMVLQAFDSMILERSSREVYPQKTPSTTIQTSDKIDLALRTQSLSNLATTLKSQGSVNKDVASSKKLDTMGPETDRFTTTTTRDVGVTDDEWCQLENDKLLANAKEKEYSCLNDEEEQQKKKILKLKEEGEKAARELEDARGKADEDAKRRHEQDRLQHELERRRQERFMEKLHRQQEALAEARRKEQANQTKLKTMGVCVMEYRWIKQNGGYRCAGGSHWGRMRSLEVPDLVILKHEKIIYF</sequence>
<feature type="domain" description="ATPase AAA-type core" evidence="5">
    <location>
        <begin position="21"/>
        <end position="149"/>
    </location>
</feature>
<evidence type="ECO:0000256" key="2">
    <source>
        <dbReference type="ARBA" id="ARBA00022741"/>
    </source>
</evidence>
<evidence type="ECO:0000256" key="3">
    <source>
        <dbReference type="ARBA" id="ARBA00022840"/>
    </source>
</evidence>